<name>Q45PX9_9CAUD</name>
<keyword evidence="2" id="KW-1185">Reference proteome</keyword>
<dbReference type="GeneID" id="3562333"/>
<dbReference type="Proteomes" id="UP000000969">
    <property type="component" value="Segment"/>
</dbReference>
<gene>
    <name evidence="1" type="ORF">JK_36</name>
</gene>
<evidence type="ECO:0000313" key="1">
    <source>
        <dbReference type="EMBL" id="AAZ29286.1"/>
    </source>
</evidence>
<dbReference type="RefSeq" id="YP_277477.1">
    <property type="nucleotide sequence ID" value="NC_007291.1"/>
</dbReference>
<dbReference type="EMBL" id="DQ121662">
    <property type="protein sequence ID" value="AAZ29286.1"/>
    <property type="molecule type" value="Genomic_DNA"/>
</dbReference>
<organism evidence="1 2">
    <name type="scientific">Escherichia phage Jk06</name>
    <dbReference type="NCBI Taxonomy" id="2886922"/>
    <lineage>
        <taxon>Viruses</taxon>
        <taxon>Duplodnaviria</taxon>
        <taxon>Heunggongvirae</taxon>
        <taxon>Uroviricota</taxon>
        <taxon>Caudoviricetes</taxon>
        <taxon>Drexlerviridae</taxon>
        <taxon>Rogunavirinae</taxon>
        <taxon>Rogunavirus</taxon>
        <taxon>Rogunavirus Jk06</taxon>
    </lineage>
</organism>
<reference evidence="1 2" key="1">
    <citation type="submission" date="2005-07" db="EMBL/GenBank/DDBJ databases">
        <title>Bacteriophage JK06 is a highly specific type for pathogenic E. coli O157:H7.</title>
        <authorList>
            <person name="Kagan J."/>
            <person name="Kuhn J."/>
        </authorList>
    </citation>
    <scope>NUCLEOTIDE SEQUENCE [LARGE SCALE GENOMIC DNA]</scope>
</reference>
<proteinExistence type="predicted"/>
<sequence>MNAENSVNSEVSHGAESGRTTLPALICGSALITLVNLSVSGTKGSIGVRITRPADWISPIPDAFFSIITLRNIPSVLLAALCLLSKSRRVCSSSGASHLPLTISRR</sequence>
<evidence type="ECO:0000313" key="2">
    <source>
        <dbReference type="Proteomes" id="UP000000969"/>
    </source>
</evidence>
<dbReference type="KEGG" id="vg:3562333"/>
<accession>Q45PX9</accession>
<protein>
    <submittedName>
        <fullName evidence="1">JK_36P</fullName>
    </submittedName>
</protein>